<dbReference type="AlphaFoldDB" id="A0A1F4VAA2"/>
<dbReference type="Pfam" id="PF04266">
    <property type="entry name" value="ASCH"/>
    <property type="match status" value="1"/>
</dbReference>
<proteinExistence type="predicted"/>
<comment type="caution">
    <text evidence="2">The sequence shown here is derived from an EMBL/GenBank/DDBJ whole genome shotgun (WGS) entry which is preliminary data.</text>
</comment>
<organism evidence="2 3">
    <name type="scientific">candidate division WWE3 bacterium RIFCSPHIGHO2_01_FULL_48_15</name>
    <dbReference type="NCBI Taxonomy" id="1802619"/>
    <lineage>
        <taxon>Bacteria</taxon>
        <taxon>Katanobacteria</taxon>
    </lineage>
</organism>
<protein>
    <recommendedName>
        <fullName evidence="1">ASCH domain-containing protein</fullName>
    </recommendedName>
</protein>
<dbReference type="EMBL" id="MEVC01000024">
    <property type="protein sequence ID" value="OGC54096.1"/>
    <property type="molecule type" value="Genomic_DNA"/>
</dbReference>
<reference evidence="2 3" key="1">
    <citation type="journal article" date="2016" name="Nat. Commun.">
        <title>Thousands of microbial genomes shed light on interconnected biogeochemical processes in an aquifer system.</title>
        <authorList>
            <person name="Anantharaman K."/>
            <person name="Brown C.T."/>
            <person name="Hug L.A."/>
            <person name="Sharon I."/>
            <person name="Castelle C.J."/>
            <person name="Probst A.J."/>
            <person name="Thomas B.C."/>
            <person name="Singh A."/>
            <person name="Wilkins M.J."/>
            <person name="Karaoz U."/>
            <person name="Brodie E.L."/>
            <person name="Williams K.H."/>
            <person name="Hubbard S.S."/>
            <person name="Banfield J.F."/>
        </authorList>
    </citation>
    <scope>NUCLEOTIDE SEQUENCE [LARGE SCALE GENOMIC DNA]</scope>
</reference>
<evidence type="ECO:0000313" key="3">
    <source>
        <dbReference type="Proteomes" id="UP000179005"/>
    </source>
</evidence>
<evidence type="ECO:0000259" key="1">
    <source>
        <dbReference type="Pfam" id="PF04266"/>
    </source>
</evidence>
<dbReference type="SUPFAM" id="SSF88697">
    <property type="entry name" value="PUA domain-like"/>
    <property type="match status" value="1"/>
</dbReference>
<dbReference type="Gene3D" id="2.30.130.30">
    <property type="entry name" value="Hypothetical protein"/>
    <property type="match status" value="1"/>
</dbReference>
<dbReference type="STRING" id="1802619.A2797_02550"/>
<evidence type="ECO:0000313" key="2">
    <source>
        <dbReference type="EMBL" id="OGC54096.1"/>
    </source>
</evidence>
<feature type="domain" description="ASCH" evidence="1">
    <location>
        <begin position="4"/>
        <end position="70"/>
    </location>
</feature>
<dbReference type="Proteomes" id="UP000179005">
    <property type="component" value="Unassembled WGS sequence"/>
</dbReference>
<sequence length="106" mass="11723">MKAISLKQPWANYIASGQKTIETRKWPTKHRGKLLIVSSKSPNIAPAGYAVAVCEVVDCRPMVAADEKAAMCKVYPGSWSWVLKNIRPIEPFPVKGRLGLYEVAIP</sequence>
<gene>
    <name evidence="2" type="ORF">A2797_02550</name>
</gene>
<dbReference type="InterPro" id="IPR007374">
    <property type="entry name" value="ASCH_domain"/>
</dbReference>
<accession>A0A1F4VAA2</accession>
<dbReference type="InterPro" id="IPR015947">
    <property type="entry name" value="PUA-like_sf"/>
</dbReference>
<name>A0A1F4VAA2_UNCKA</name>